<dbReference type="PANTHER" id="PTHR48111:SF67">
    <property type="entry name" value="TRANSCRIPTIONAL REGULATORY PROTEIN TCTD"/>
    <property type="match status" value="1"/>
</dbReference>
<evidence type="ECO:0000256" key="3">
    <source>
        <dbReference type="ARBA" id="ARBA00023163"/>
    </source>
</evidence>
<dbReference type="SUPFAM" id="SSF52172">
    <property type="entry name" value="CheY-like"/>
    <property type="match status" value="1"/>
</dbReference>
<dbReference type="InterPro" id="IPR036388">
    <property type="entry name" value="WH-like_DNA-bd_sf"/>
</dbReference>
<evidence type="ECO:0000256" key="4">
    <source>
        <dbReference type="PROSITE-ProRule" id="PRU00169"/>
    </source>
</evidence>
<keyword evidence="1" id="KW-0805">Transcription regulation</keyword>
<dbReference type="InterPro" id="IPR001789">
    <property type="entry name" value="Sig_transdc_resp-reg_receiver"/>
</dbReference>
<gene>
    <name evidence="8" type="ORF">MAF45_08825</name>
</gene>
<dbReference type="PANTHER" id="PTHR48111">
    <property type="entry name" value="REGULATOR OF RPOS"/>
    <property type="match status" value="1"/>
</dbReference>
<organism evidence="8 9">
    <name type="scientific">Mesosutterella porci</name>
    <dbReference type="NCBI Taxonomy" id="2915351"/>
    <lineage>
        <taxon>Bacteria</taxon>
        <taxon>Pseudomonadati</taxon>
        <taxon>Pseudomonadota</taxon>
        <taxon>Betaproteobacteria</taxon>
        <taxon>Burkholderiales</taxon>
        <taxon>Sutterellaceae</taxon>
        <taxon>Mesosutterella</taxon>
    </lineage>
</organism>
<comment type="caution">
    <text evidence="8">The sequence shown here is derived from an EMBL/GenBank/DDBJ whole genome shotgun (WGS) entry which is preliminary data.</text>
</comment>
<dbReference type="PROSITE" id="PS50110">
    <property type="entry name" value="RESPONSE_REGULATORY"/>
    <property type="match status" value="1"/>
</dbReference>
<keyword evidence="2 5" id="KW-0238">DNA-binding</keyword>
<feature type="DNA-binding region" description="OmpR/PhoB-type" evidence="5">
    <location>
        <begin position="127"/>
        <end position="221"/>
    </location>
</feature>
<evidence type="ECO:0000259" key="7">
    <source>
        <dbReference type="PROSITE" id="PS51755"/>
    </source>
</evidence>
<dbReference type="InterPro" id="IPR001867">
    <property type="entry name" value="OmpR/PhoB-type_DNA-bd"/>
</dbReference>
<dbReference type="Gene3D" id="6.10.250.690">
    <property type="match status" value="1"/>
</dbReference>
<dbReference type="RefSeq" id="WP_237979356.1">
    <property type="nucleotide sequence ID" value="NZ_JAKNCT010000010.1"/>
</dbReference>
<evidence type="ECO:0000313" key="9">
    <source>
        <dbReference type="Proteomes" id="UP001297600"/>
    </source>
</evidence>
<dbReference type="InterPro" id="IPR011006">
    <property type="entry name" value="CheY-like_superfamily"/>
</dbReference>
<reference evidence="8 9" key="1">
    <citation type="submission" date="2022-02" db="EMBL/GenBank/DDBJ databases">
        <title>Mesosutterella porci, a novel member of the family Sutterellaceae from pig feces.</title>
        <authorList>
            <person name="Wylensek D."/>
            <person name="Clavel T."/>
        </authorList>
    </citation>
    <scope>NUCLEOTIDE SEQUENCE [LARGE SCALE GENOMIC DNA]</scope>
    <source>
        <strain evidence="9">oilRF-744-wt-GAM-9</strain>
    </source>
</reference>
<dbReference type="EMBL" id="JAKNCT010000010">
    <property type="protein sequence ID" value="MCG5031544.1"/>
    <property type="molecule type" value="Genomic_DNA"/>
</dbReference>
<sequence>MKILLIEDDPFIARALCAALENEAHTVLWAPSGPEGLEAVKSGSPEAVLLDLGLPGMDGIDVLKSIRAMPSPLCDLPVIVVTAREALESRLEGLDAGADDYVLKPFHTSELLARLRAVMRRKGPIAGEVLRSGRLALNTVTHECTVGGSSVTLSKREYALLAALLVRPGAILSRRALEDKLYAPGDEPEGNAVEYLIHALRRKIGSGFIENIRGLGWRIRKESA</sequence>
<dbReference type="SMART" id="SM00448">
    <property type="entry name" value="REC"/>
    <property type="match status" value="1"/>
</dbReference>
<name>A0ABS9MSG3_9BURK</name>
<evidence type="ECO:0000313" key="8">
    <source>
        <dbReference type="EMBL" id="MCG5031544.1"/>
    </source>
</evidence>
<evidence type="ECO:0000259" key="6">
    <source>
        <dbReference type="PROSITE" id="PS50110"/>
    </source>
</evidence>
<dbReference type="Gene3D" id="1.10.10.10">
    <property type="entry name" value="Winged helix-like DNA-binding domain superfamily/Winged helix DNA-binding domain"/>
    <property type="match status" value="1"/>
</dbReference>
<dbReference type="PROSITE" id="PS51755">
    <property type="entry name" value="OMPR_PHOB"/>
    <property type="match status" value="1"/>
</dbReference>
<dbReference type="Pfam" id="PF00072">
    <property type="entry name" value="Response_reg"/>
    <property type="match status" value="1"/>
</dbReference>
<dbReference type="CDD" id="cd00383">
    <property type="entry name" value="trans_reg_C"/>
    <property type="match status" value="1"/>
</dbReference>
<keyword evidence="3" id="KW-0804">Transcription</keyword>
<feature type="modified residue" description="4-aspartylphosphate" evidence="4">
    <location>
        <position position="51"/>
    </location>
</feature>
<keyword evidence="4" id="KW-0597">Phosphoprotein</keyword>
<feature type="domain" description="OmpR/PhoB-type" evidence="7">
    <location>
        <begin position="127"/>
        <end position="221"/>
    </location>
</feature>
<dbReference type="Gene3D" id="3.40.50.2300">
    <property type="match status" value="1"/>
</dbReference>
<evidence type="ECO:0000256" key="1">
    <source>
        <dbReference type="ARBA" id="ARBA00023015"/>
    </source>
</evidence>
<accession>A0ABS9MSG3</accession>
<feature type="domain" description="Response regulatory" evidence="6">
    <location>
        <begin position="2"/>
        <end position="119"/>
    </location>
</feature>
<evidence type="ECO:0000256" key="5">
    <source>
        <dbReference type="PROSITE-ProRule" id="PRU01091"/>
    </source>
</evidence>
<dbReference type="SMART" id="SM00862">
    <property type="entry name" value="Trans_reg_C"/>
    <property type="match status" value="1"/>
</dbReference>
<dbReference type="InterPro" id="IPR039420">
    <property type="entry name" value="WalR-like"/>
</dbReference>
<dbReference type="Proteomes" id="UP001297600">
    <property type="component" value="Unassembled WGS sequence"/>
</dbReference>
<dbReference type="Pfam" id="PF00486">
    <property type="entry name" value="Trans_reg_C"/>
    <property type="match status" value="1"/>
</dbReference>
<protein>
    <submittedName>
        <fullName evidence="8">Response regulator transcription factor</fullName>
    </submittedName>
</protein>
<keyword evidence="9" id="KW-1185">Reference proteome</keyword>
<evidence type="ECO:0000256" key="2">
    <source>
        <dbReference type="ARBA" id="ARBA00023125"/>
    </source>
</evidence>
<proteinExistence type="predicted"/>
<dbReference type="CDD" id="cd17624">
    <property type="entry name" value="REC_OmpR_PmrA-like"/>
    <property type="match status" value="1"/>
</dbReference>